<gene>
    <name evidence="1" type="ORF">NLG97_g7613</name>
</gene>
<dbReference type="EMBL" id="JANAKD010001191">
    <property type="protein sequence ID" value="KAJ3482280.1"/>
    <property type="molecule type" value="Genomic_DNA"/>
</dbReference>
<name>A0ACC1QMK0_9HYPO</name>
<protein>
    <submittedName>
        <fullName evidence="1">Uncharacterized protein</fullName>
    </submittedName>
</protein>
<comment type="caution">
    <text evidence="1">The sequence shown here is derived from an EMBL/GenBank/DDBJ whole genome shotgun (WGS) entry which is preliminary data.</text>
</comment>
<organism evidence="1 2">
    <name type="scientific">Lecanicillium saksenae</name>
    <dbReference type="NCBI Taxonomy" id="468837"/>
    <lineage>
        <taxon>Eukaryota</taxon>
        <taxon>Fungi</taxon>
        <taxon>Dikarya</taxon>
        <taxon>Ascomycota</taxon>
        <taxon>Pezizomycotina</taxon>
        <taxon>Sordariomycetes</taxon>
        <taxon>Hypocreomycetidae</taxon>
        <taxon>Hypocreales</taxon>
        <taxon>Cordycipitaceae</taxon>
        <taxon>Lecanicillium</taxon>
    </lineage>
</organism>
<dbReference type="Proteomes" id="UP001148737">
    <property type="component" value="Unassembled WGS sequence"/>
</dbReference>
<evidence type="ECO:0000313" key="1">
    <source>
        <dbReference type="EMBL" id="KAJ3482280.1"/>
    </source>
</evidence>
<proteinExistence type="predicted"/>
<evidence type="ECO:0000313" key="2">
    <source>
        <dbReference type="Proteomes" id="UP001148737"/>
    </source>
</evidence>
<keyword evidence="2" id="KW-1185">Reference proteome</keyword>
<reference evidence="1" key="1">
    <citation type="submission" date="2022-07" db="EMBL/GenBank/DDBJ databases">
        <title>Genome Sequence of Lecanicillium saksenae.</title>
        <authorList>
            <person name="Buettner E."/>
        </authorList>
    </citation>
    <scope>NUCLEOTIDE SEQUENCE</scope>
    <source>
        <strain evidence="1">VT-O1</strain>
    </source>
</reference>
<sequence>MRRRTHYGGDTNDNASRVGNSSTEIMTDSNGGDSLEDDEARSAPSDSTGSLVELVVPDWDMEDSEEWEAVEDDDYGDGSGMDEVGEVEEEAMVEEEAKVEEEGASENRDDNDEGSRNSKGPQYTCSPDVPGVMVGSSPLVGCAHGTVSCLQILMCPLQQLARETEAETEAGQHGALHYHPRHRGCRRRGRRATWVPPPLRRASGPLVQSNTDFDASPLSPNWRRGTPLTPVG</sequence>
<accession>A0ACC1QMK0</accession>